<sequence>MHNFSGLPLDIIDHILQFCPTFLTLRSAILTSKSFYNVYQAHPHSLLLAVACNVIGPALPQALRVVRYRSPESAPNDTNGGVADEASGSQTKSDPGDEILATKSHSDSGSETKSVSDEDKEGDGKTPKLVEYDDEETDEKTPITSREVHQLCRDAKIVGFFEDMFSLRHKNRRFKTSQLTPTESYRFRRAMYRIMFYSRVFSAEKYEGFSEDDELEALAEELMKVRRASYRKKFFRGFFSDEILQIYAVSSFLVEIVHWLDKVFFLGVEDKESVLALGLEWIYNSMQENVEARDYAYQLMELLGNSPFTRKYLSTSISPILEERNVKLPDRKDSSIWRVVLDSIDGNQDPCDQCKTVTPTEFDFLGPSTYDFICASQPYQDKFLYLLKERLAYSPLDRAYLSKKPDAVRYPKIMETIFNDDIKQPEFSNWKKEDWLCKNCMEKYMREHFYLWLLGLKKQEGETIPEDCRYGYDCATMNHNLQHALKFNHLCAPSRNPEDEEYITFF</sequence>
<feature type="region of interest" description="Disordered" evidence="1">
    <location>
        <begin position="71"/>
        <end position="144"/>
    </location>
</feature>
<evidence type="ECO:0000313" key="2">
    <source>
        <dbReference type="EMBL" id="THV03004.1"/>
    </source>
</evidence>
<evidence type="ECO:0000256" key="1">
    <source>
        <dbReference type="SAM" id="MobiDB-lite"/>
    </source>
</evidence>
<accession>A0A4S8MLD5</accession>
<dbReference type="EMBL" id="ML179071">
    <property type="protein sequence ID" value="THV03004.1"/>
    <property type="molecule type" value="Genomic_DNA"/>
</dbReference>
<organism evidence="2 3">
    <name type="scientific">Dendrothele bispora (strain CBS 962.96)</name>
    <dbReference type="NCBI Taxonomy" id="1314807"/>
    <lineage>
        <taxon>Eukaryota</taxon>
        <taxon>Fungi</taxon>
        <taxon>Dikarya</taxon>
        <taxon>Basidiomycota</taxon>
        <taxon>Agaricomycotina</taxon>
        <taxon>Agaricomycetes</taxon>
        <taxon>Agaricomycetidae</taxon>
        <taxon>Agaricales</taxon>
        <taxon>Agaricales incertae sedis</taxon>
        <taxon>Dendrothele</taxon>
    </lineage>
</organism>
<name>A0A4S8MLD5_DENBC</name>
<feature type="compositionally biased region" description="Basic and acidic residues" evidence="1">
    <location>
        <begin position="104"/>
        <end position="131"/>
    </location>
</feature>
<evidence type="ECO:0000313" key="3">
    <source>
        <dbReference type="Proteomes" id="UP000297245"/>
    </source>
</evidence>
<dbReference type="Proteomes" id="UP000297245">
    <property type="component" value="Unassembled WGS sequence"/>
</dbReference>
<gene>
    <name evidence="2" type="ORF">K435DRAFT_836065</name>
</gene>
<evidence type="ECO:0008006" key="4">
    <source>
        <dbReference type="Google" id="ProtNLM"/>
    </source>
</evidence>
<reference evidence="2 3" key="1">
    <citation type="journal article" date="2019" name="Nat. Ecol. Evol.">
        <title>Megaphylogeny resolves global patterns of mushroom evolution.</title>
        <authorList>
            <person name="Varga T."/>
            <person name="Krizsan K."/>
            <person name="Foldi C."/>
            <person name="Dima B."/>
            <person name="Sanchez-Garcia M."/>
            <person name="Sanchez-Ramirez S."/>
            <person name="Szollosi G.J."/>
            <person name="Szarkandi J.G."/>
            <person name="Papp V."/>
            <person name="Albert L."/>
            <person name="Andreopoulos W."/>
            <person name="Angelini C."/>
            <person name="Antonin V."/>
            <person name="Barry K.W."/>
            <person name="Bougher N.L."/>
            <person name="Buchanan P."/>
            <person name="Buyck B."/>
            <person name="Bense V."/>
            <person name="Catcheside P."/>
            <person name="Chovatia M."/>
            <person name="Cooper J."/>
            <person name="Damon W."/>
            <person name="Desjardin D."/>
            <person name="Finy P."/>
            <person name="Geml J."/>
            <person name="Haridas S."/>
            <person name="Hughes K."/>
            <person name="Justo A."/>
            <person name="Karasinski D."/>
            <person name="Kautmanova I."/>
            <person name="Kiss B."/>
            <person name="Kocsube S."/>
            <person name="Kotiranta H."/>
            <person name="LaButti K.M."/>
            <person name="Lechner B.E."/>
            <person name="Liimatainen K."/>
            <person name="Lipzen A."/>
            <person name="Lukacs Z."/>
            <person name="Mihaltcheva S."/>
            <person name="Morgado L.N."/>
            <person name="Niskanen T."/>
            <person name="Noordeloos M.E."/>
            <person name="Ohm R.A."/>
            <person name="Ortiz-Santana B."/>
            <person name="Ovrebo C."/>
            <person name="Racz N."/>
            <person name="Riley R."/>
            <person name="Savchenko A."/>
            <person name="Shiryaev A."/>
            <person name="Soop K."/>
            <person name="Spirin V."/>
            <person name="Szebenyi C."/>
            <person name="Tomsovsky M."/>
            <person name="Tulloss R.E."/>
            <person name="Uehling J."/>
            <person name="Grigoriev I.V."/>
            <person name="Vagvolgyi C."/>
            <person name="Papp T."/>
            <person name="Martin F.M."/>
            <person name="Miettinen O."/>
            <person name="Hibbett D.S."/>
            <person name="Nagy L.G."/>
        </authorList>
    </citation>
    <scope>NUCLEOTIDE SEQUENCE [LARGE SCALE GENOMIC DNA]</scope>
    <source>
        <strain evidence="2 3">CBS 962.96</strain>
    </source>
</reference>
<keyword evidence="3" id="KW-1185">Reference proteome</keyword>
<protein>
    <recommendedName>
        <fullName evidence="4">F-box domain-containing protein</fullName>
    </recommendedName>
</protein>
<dbReference type="OrthoDB" id="2745518at2759"/>
<proteinExistence type="predicted"/>
<dbReference type="AlphaFoldDB" id="A0A4S8MLD5"/>